<accession>A0A1F4PPT3</accession>
<reference evidence="7 8" key="1">
    <citation type="journal article" date="2016" name="Nat. Commun.">
        <title>Thousands of microbial genomes shed light on interconnected biogeochemical processes in an aquifer system.</title>
        <authorList>
            <person name="Anantharaman K."/>
            <person name="Brown C.T."/>
            <person name="Hug L.A."/>
            <person name="Sharon I."/>
            <person name="Castelle C.J."/>
            <person name="Probst A.J."/>
            <person name="Thomas B.C."/>
            <person name="Singh A."/>
            <person name="Wilkins M.J."/>
            <person name="Karaoz U."/>
            <person name="Brodie E.L."/>
            <person name="Williams K.H."/>
            <person name="Hubbard S.S."/>
            <person name="Banfield J.F."/>
        </authorList>
    </citation>
    <scope>NUCLEOTIDE SEQUENCE [LARGE SCALE GENOMIC DNA]</scope>
</reference>
<dbReference type="InterPro" id="IPR037272">
    <property type="entry name" value="SNS_sf"/>
</dbReference>
<evidence type="ECO:0000256" key="6">
    <source>
        <dbReference type="SAM" id="Phobius"/>
    </source>
</evidence>
<evidence type="ECO:0000313" key="8">
    <source>
        <dbReference type="Proteomes" id="UP000179010"/>
    </source>
</evidence>
<dbReference type="AlphaFoldDB" id="A0A1F4PPT3"/>
<evidence type="ECO:0008006" key="9">
    <source>
        <dbReference type="Google" id="ProtNLM"/>
    </source>
</evidence>
<feature type="transmembrane region" description="Helical" evidence="6">
    <location>
        <begin position="375"/>
        <end position="393"/>
    </location>
</feature>
<organism evidence="7 8">
    <name type="scientific">candidate division Kazan bacterium RIFCSPLOWO2_01_FULL_48_13</name>
    <dbReference type="NCBI Taxonomy" id="1798539"/>
    <lineage>
        <taxon>Bacteria</taxon>
        <taxon>Bacteria division Kazan-3B-28</taxon>
    </lineage>
</organism>
<evidence type="ECO:0000256" key="2">
    <source>
        <dbReference type="ARBA" id="ARBA00022448"/>
    </source>
</evidence>
<evidence type="ECO:0000256" key="5">
    <source>
        <dbReference type="ARBA" id="ARBA00023136"/>
    </source>
</evidence>
<feature type="transmembrane region" description="Helical" evidence="6">
    <location>
        <begin position="253"/>
        <end position="278"/>
    </location>
</feature>
<dbReference type="Pfam" id="PF00209">
    <property type="entry name" value="SNF"/>
    <property type="match status" value="2"/>
</dbReference>
<dbReference type="Proteomes" id="UP000179010">
    <property type="component" value="Unassembled WGS sequence"/>
</dbReference>
<dbReference type="PROSITE" id="PS50267">
    <property type="entry name" value="NA_NEUROTRAN_SYMP_3"/>
    <property type="match status" value="1"/>
</dbReference>
<evidence type="ECO:0000256" key="3">
    <source>
        <dbReference type="ARBA" id="ARBA00022692"/>
    </source>
</evidence>
<evidence type="ECO:0000256" key="1">
    <source>
        <dbReference type="ARBA" id="ARBA00004141"/>
    </source>
</evidence>
<feature type="transmembrane region" description="Helical" evidence="6">
    <location>
        <begin position="414"/>
        <end position="431"/>
    </location>
</feature>
<proteinExistence type="predicted"/>
<dbReference type="CDD" id="cd10336">
    <property type="entry name" value="SLC6sbd_Tyt1-Like"/>
    <property type="match status" value="1"/>
</dbReference>
<dbReference type="PRINTS" id="PR00176">
    <property type="entry name" value="NANEUSMPORT"/>
</dbReference>
<evidence type="ECO:0000313" key="7">
    <source>
        <dbReference type="EMBL" id="OGB85590.1"/>
    </source>
</evidence>
<keyword evidence="2" id="KW-0813">Transport</keyword>
<gene>
    <name evidence="7" type="ORF">A2994_01040</name>
</gene>
<dbReference type="STRING" id="1798539.A2994_01040"/>
<dbReference type="GO" id="GO:0016020">
    <property type="term" value="C:membrane"/>
    <property type="evidence" value="ECO:0007669"/>
    <property type="project" value="UniProtKB-SubCell"/>
</dbReference>
<dbReference type="PANTHER" id="PTHR42948">
    <property type="entry name" value="TRANSPORTER"/>
    <property type="match status" value="1"/>
</dbReference>
<name>A0A1F4PPT3_UNCK3</name>
<dbReference type="InterPro" id="IPR047218">
    <property type="entry name" value="YocR/YhdH-like"/>
</dbReference>
<feature type="transmembrane region" description="Helical" evidence="6">
    <location>
        <begin position="175"/>
        <end position="195"/>
    </location>
</feature>
<dbReference type="NCBIfam" id="NF037979">
    <property type="entry name" value="Na_transp"/>
    <property type="match status" value="1"/>
</dbReference>
<sequence length="435" mass="46918">MAKSITHNREQWQSKWGFILASAGSAVGLGNFWRFSYLVGMNGGAAFVLVYLASVLVIGVPLMIAEFLLGKLTGLSIVSAFRKISGNRKLWVALGLIGVVASFVTLGYYAVIGGWVVGYLGQSLSGNLPRDPATADAAFRIFSTTPALQIVWYTLFSWIVATIVSRGVRAGIEKYNRILMLMFLMLLTGMAIYALTLPGAREALSFMFKFDASKITPLVTLLAVGHTFFSLSLGAGIMIAYGSYLPKKITLPFASIVISVIDVIVALLAGLVIFSIVFSFGLFPDSGTGIAFVTLPPLFAVMPGGTWLATIFFFMLAAAAITSAVSILEVVAVYLMDEWKVSRQVSTWGSAIAIYLFGLIWTANDITLVDKIAGGYLLVLGALAVALLVGWVVPLSNLAKLLQTKATHPVLRGFYFLNRYLIPITLVWLLLSGTF</sequence>
<keyword evidence="4 6" id="KW-1133">Transmembrane helix</keyword>
<dbReference type="SUPFAM" id="SSF161070">
    <property type="entry name" value="SNF-like"/>
    <property type="match status" value="1"/>
</dbReference>
<feature type="transmembrane region" description="Helical" evidence="6">
    <location>
        <begin position="137"/>
        <end position="163"/>
    </location>
</feature>
<feature type="transmembrane region" description="Helical" evidence="6">
    <location>
        <begin position="90"/>
        <end position="117"/>
    </location>
</feature>
<dbReference type="InterPro" id="IPR000175">
    <property type="entry name" value="Na/ntran_symport"/>
</dbReference>
<evidence type="ECO:0000256" key="4">
    <source>
        <dbReference type="ARBA" id="ARBA00022989"/>
    </source>
</evidence>
<feature type="transmembrane region" description="Helical" evidence="6">
    <location>
        <begin position="215"/>
        <end position="241"/>
    </location>
</feature>
<dbReference type="EMBL" id="METE01000002">
    <property type="protein sequence ID" value="OGB85590.1"/>
    <property type="molecule type" value="Genomic_DNA"/>
</dbReference>
<feature type="transmembrane region" description="Helical" evidence="6">
    <location>
        <begin position="45"/>
        <end position="69"/>
    </location>
</feature>
<keyword evidence="5 6" id="KW-0472">Membrane</keyword>
<protein>
    <recommendedName>
        <fullName evidence="9">Transporter</fullName>
    </recommendedName>
</protein>
<feature type="transmembrane region" description="Helical" evidence="6">
    <location>
        <begin position="345"/>
        <end position="363"/>
    </location>
</feature>
<comment type="caution">
    <text evidence="7">The sequence shown here is derived from an EMBL/GenBank/DDBJ whole genome shotgun (WGS) entry which is preliminary data.</text>
</comment>
<keyword evidence="3 6" id="KW-0812">Transmembrane</keyword>
<feature type="transmembrane region" description="Helical" evidence="6">
    <location>
        <begin position="16"/>
        <end position="33"/>
    </location>
</feature>
<feature type="transmembrane region" description="Helical" evidence="6">
    <location>
        <begin position="307"/>
        <end position="333"/>
    </location>
</feature>
<comment type="subcellular location">
    <subcellularLocation>
        <location evidence="1">Membrane</location>
        <topology evidence="1">Multi-pass membrane protein</topology>
    </subcellularLocation>
</comment>
<dbReference type="PANTHER" id="PTHR42948:SF1">
    <property type="entry name" value="TRANSPORTER"/>
    <property type="match status" value="1"/>
</dbReference>